<name>A0A0M3HZ88_ASCLU</name>
<dbReference type="Proteomes" id="UP000036681">
    <property type="component" value="Unplaced"/>
</dbReference>
<protein>
    <submittedName>
        <fullName evidence="2">Uncharacterized protein</fullName>
    </submittedName>
</protein>
<accession>A0A0M3HZ88</accession>
<evidence type="ECO:0000313" key="2">
    <source>
        <dbReference type="WBParaSite" id="ALUE_0000897301-mRNA-1"/>
    </source>
</evidence>
<proteinExistence type="predicted"/>
<sequence length="160" mass="18364">MLSYLQREEIQTPLTAFLSFSFSARFERHIFESFDWPLVGDCALTRQKMQNNTVPDAMFVSEKPEPTTTIQPTIRPIESPQCPCADPAECCLQVVCSDSLQKEAQEFRTHVECVPQCVHLAIKAAHRYTFYIPLSIWSKRTEYEREQGAPAVEGTCRETR</sequence>
<reference evidence="2" key="1">
    <citation type="submission" date="2017-02" db="UniProtKB">
        <authorList>
            <consortium name="WormBaseParasite"/>
        </authorList>
    </citation>
    <scope>IDENTIFICATION</scope>
</reference>
<evidence type="ECO:0000313" key="1">
    <source>
        <dbReference type="Proteomes" id="UP000036681"/>
    </source>
</evidence>
<keyword evidence="1" id="KW-1185">Reference proteome</keyword>
<organism evidence="1 2">
    <name type="scientific">Ascaris lumbricoides</name>
    <name type="common">Giant roundworm</name>
    <dbReference type="NCBI Taxonomy" id="6252"/>
    <lineage>
        <taxon>Eukaryota</taxon>
        <taxon>Metazoa</taxon>
        <taxon>Ecdysozoa</taxon>
        <taxon>Nematoda</taxon>
        <taxon>Chromadorea</taxon>
        <taxon>Rhabditida</taxon>
        <taxon>Spirurina</taxon>
        <taxon>Ascaridomorpha</taxon>
        <taxon>Ascaridoidea</taxon>
        <taxon>Ascarididae</taxon>
        <taxon>Ascaris</taxon>
    </lineage>
</organism>
<dbReference type="AlphaFoldDB" id="A0A0M3HZ88"/>
<dbReference type="WBParaSite" id="ALUE_0000897301-mRNA-1">
    <property type="protein sequence ID" value="ALUE_0000897301-mRNA-1"/>
    <property type="gene ID" value="ALUE_0000897301"/>
</dbReference>